<comment type="caution">
    <text evidence="14">The sequence shown here is derived from an EMBL/GenBank/DDBJ whole genome shotgun (WGS) entry which is preliminary data.</text>
</comment>
<evidence type="ECO:0000313" key="14">
    <source>
        <dbReference type="EMBL" id="KAK0162662.1"/>
    </source>
</evidence>
<evidence type="ECO:0000256" key="12">
    <source>
        <dbReference type="ARBA" id="ARBA00032687"/>
    </source>
</evidence>
<evidence type="ECO:0000256" key="10">
    <source>
        <dbReference type="ARBA" id="ARBA00023128"/>
    </source>
</evidence>
<keyword evidence="15" id="KW-1185">Reference proteome</keyword>
<evidence type="ECO:0000256" key="6">
    <source>
        <dbReference type="ARBA" id="ARBA00022490"/>
    </source>
</evidence>
<evidence type="ECO:0000256" key="2">
    <source>
        <dbReference type="ARBA" id="ARBA00004305"/>
    </source>
</evidence>
<comment type="subcellular location">
    <subcellularLocation>
        <location evidence="3">Cytoplasm</location>
    </subcellularLocation>
    <subcellularLocation>
        <location evidence="2">Mitochondrion matrix</location>
    </subcellularLocation>
    <subcellularLocation>
        <location evidence="1">Mitochondrion outer membrane</location>
    </subcellularLocation>
</comment>
<accession>A0AA39F4A1</accession>
<feature type="domain" description="Mitochondria-eating protein C-terminal" evidence="13">
    <location>
        <begin position="336"/>
        <end position="544"/>
    </location>
</feature>
<sequence length="545" mass="61580">MSSKRTTSSCINSCERIRPERSRNTCIHRLVWSKNGSVGGSNRGRYQHGYDENFNDDIEVINPRVALRRLLRLYEGRQYREAANFLTKLPRCTLAATLPDIPVDIVIETLPRSLALLEALYSRLFELDNIDYNELSRLLKVEQLLWKVVHLISLGRDHSSDVRIWSKLLLTVSRVSPNVRKLLMARKTALDETIEGLGKHGPIPCNVKAEDKRFGQQIDTQQLALASRLLQFSRACGLALQLMNQDSQIVETQSSWCGEFFSTVIQDEIFDVTAAESSSAGYHTDDSCSPTPEPVGYINLHMPDTYVKNEDLENIEIPIGNFLSISSTSSAINLTTQQLTAKYVALYAQAHLHTLDALDELEPLKEATDLKAKILFSVIVLSWRIADSIQTSRKREAAEILSGPIDINDPNRCQLSKDIEVCMRRQLATSGLESGTREVALRVMAQLDNTLYDYPFLGRCKELKNYAIATAQLAWVCLARDTRLLLDTVESRQRFKTIEYERELHARHYASPNPEGKRIIGVLWPGLRQGNLQGPCLYRAVVFTA</sequence>
<keyword evidence="7" id="KW-1000">Mitochondrion outer membrane</keyword>
<dbReference type="Proteomes" id="UP001168972">
    <property type="component" value="Unassembled WGS sequence"/>
</dbReference>
<dbReference type="PANTHER" id="PTHR21771">
    <property type="entry name" value="MITOCHONDRIA-EATING PROTEIN-RELATED"/>
    <property type="match status" value="1"/>
</dbReference>
<evidence type="ECO:0000256" key="4">
    <source>
        <dbReference type="ARBA" id="ARBA00008233"/>
    </source>
</evidence>
<evidence type="ECO:0000256" key="8">
    <source>
        <dbReference type="ARBA" id="ARBA00023054"/>
    </source>
</evidence>
<reference evidence="14" key="2">
    <citation type="submission" date="2023-03" db="EMBL/GenBank/DDBJ databases">
        <authorList>
            <person name="Inwood S.N."/>
            <person name="Skelly J.G."/>
            <person name="Guhlin J."/>
            <person name="Harrop T.W.R."/>
            <person name="Goldson S.G."/>
            <person name="Dearden P.K."/>
        </authorList>
    </citation>
    <scope>NUCLEOTIDE SEQUENCE</scope>
    <source>
        <strain evidence="14">Lincoln</strain>
        <tissue evidence="14">Whole body</tissue>
    </source>
</reference>
<organism evidence="14 15">
    <name type="scientific">Microctonus hyperodae</name>
    <name type="common">Parasitoid wasp</name>
    <dbReference type="NCBI Taxonomy" id="165561"/>
    <lineage>
        <taxon>Eukaryota</taxon>
        <taxon>Metazoa</taxon>
        <taxon>Ecdysozoa</taxon>
        <taxon>Arthropoda</taxon>
        <taxon>Hexapoda</taxon>
        <taxon>Insecta</taxon>
        <taxon>Pterygota</taxon>
        <taxon>Neoptera</taxon>
        <taxon>Endopterygota</taxon>
        <taxon>Hymenoptera</taxon>
        <taxon>Apocrita</taxon>
        <taxon>Ichneumonoidea</taxon>
        <taxon>Braconidae</taxon>
        <taxon>Euphorinae</taxon>
        <taxon>Microctonus</taxon>
    </lineage>
</organism>
<dbReference type="GO" id="GO:0035694">
    <property type="term" value="P:mitochondrial protein catabolic process"/>
    <property type="evidence" value="ECO:0007669"/>
    <property type="project" value="InterPro"/>
</dbReference>
<evidence type="ECO:0000313" key="15">
    <source>
        <dbReference type="Proteomes" id="UP001168972"/>
    </source>
</evidence>
<evidence type="ECO:0000259" key="13">
    <source>
        <dbReference type="Pfam" id="PF16026"/>
    </source>
</evidence>
<dbReference type="Pfam" id="PF16026">
    <property type="entry name" value="MIEAP"/>
    <property type="match status" value="1"/>
</dbReference>
<evidence type="ECO:0000256" key="9">
    <source>
        <dbReference type="ARBA" id="ARBA00023121"/>
    </source>
</evidence>
<keyword evidence="6" id="KW-0963">Cytoplasm</keyword>
<evidence type="ECO:0000256" key="5">
    <source>
        <dbReference type="ARBA" id="ARBA00019863"/>
    </source>
</evidence>
<evidence type="ECO:0000256" key="11">
    <source>
        <dbReference type="ARBA" id="ARBA00023136"/>
    </source>
</evidence>
<dbReference type="InterPro" id="IPR031981">
    <property type="entry name" value="MIEAP_C"/>
</dbReference>
<dbReference type="AlphaFoldDB" id="A0AA39F4A1"/>
<evidence type="ECO:0000256" key="1">
    <source>
        <dbReference type="ARBA" id="ARBA00004294"/>
    </source>
</evidence>
<dbReference type="EMBL" id="JAQQBR010001833">
    <property type="protein sequence ID" value="KAK0162662.1"/>
    <property type="molecule type" value="Genomic_DNA"/>
</dbReference>
<evidence type="ECO:0000256" key="7">
    <source>
        <dbReference type="ARBA" id="ARBA00022787"/>
    </source>
</evidence>
<dbReference type="GO" id="GO:0008289">
    <property type="term" value="F:lipid binding"/>
    <property type="evidence" value="ECO:0007669"/>
    <property type="project" value="UniProtKB-KW"/>
</dbReference>
<gene>
    <name evidence="14" type="ORF">PV327_006421</name>
</gene>
<dbReference type="GO" id="GO:0005741">
    <property type="term" value="C:mitochondrial outer membrane"/>
    <property type="evidence" value="ECO:0007669"/>
    <property type="project" value="UniProtKB-SubCell"/>
</dbReference>
<evidence type="ECO:0000256" key="3">
    <source>
        <dbReference type="ARBA" id="ARBA00004496"/>
    </source>
</evidence>
<name>A0AA39F4A1_MICHY</name>
<keyword evidence="8" id="KW-0175">Coiled coil</keyword>
<keyword evidence="9" id="KW-0446">Lipid-binding</keyword>
<comment type="similarity">
    <text evidence="4">Belongs to the MIEAP family.</text>
</comment>
<dbReference type="GO" id="GO:0035695">
    <property type="term" value="P:mitophagy by internal vacuole formation"/>
    <property type="evidence" value="ECO:0007669"/>
    <property type="project" value="TreeGrafter"/>
</dbReference>
<dbReference type="InterPro" id="IPR026169">
    <property type="entry name" value="MIEAP"/>
</dbReference>
<proteinExistence type="inferred from homology"/>
<keyword evidence="11" id="KW-0472">Membrane</keyword>
<keyword evidence="10" id="KW-0496">Mitochondrion</keyword>
<reference evidence="14" key="1">
    <citation type="journal article" date="2023" name="bioRxiv">
        <title>Scaffold-level genome assemblies of two parasitoid biocontrol wasps reveal the parthenogenesis mechanism and an associated novel virus.</title>
        <authorList>
            <person name="Inwood S."/>
            <person name="Skelly J."/>
            <person name="Guhlin J."/>
            <person name="Harrop T."/>
            <person name="Goldson S."/>
            <person name="Dearden P."/>
        </authorList>
    </citation>
    <scope>NUCLEOTIDE SEQUENCE</scope>
    <source>
        <strain evidence="14">Lincoln</strain>
        <tissue evidence="14">Whole body</tissue>
    </source>
</reference>
<dbReference type="PANTHER" id="PTHR21771:SF1">
    <property type="entry name" value="MITOCHONDRIA-EATING PROTEIN"/>
    <property type="match status" value="1"/>
</dbReference>
<dbReference type="GO" id="GO:0005759">
    <property type="term" value="C:mitochondrial matrix"/>
    <property type="evidence" value="ECO:0007669"/>
    <property type="project" value="UniProtKB-SubCell"/>
</dbReference>
<protein>
    <recommendedName>
        <fullName evidence="5">Mitochondria-eating protein</fullName>
    </recommendedName>
    <alternativeName>
        <fullName evidence="12">Spermatogenesis-associated protein 18</fullName>
    </alternativeName>
</protein>